<dbReference type="AlphaFoldDB" id="A0ABD6F1J1"/>
<dbReference type="GO" id="GO:0005737">
    <property type="term" value="C:cytoplasm"/>
    <property type="evidence" value="ECO:0007669"/>
    <property type="project" value="UniProtKB-SubCell"/>
</dbReference>
<dbReference type="Proteomes" id="UP001608902">
    <property type="component" value="Unassembled WGS sequence"/>
</dbReference>
<evidence type="ECO:0000256" key="3">
    <source>
        <dbReference type="ARBA" id="ARBA00007054"/>
    </source>
</evidence>
<evidence type="ECO:0000256" key="6">
    <source>
        <dbReference type="ARBA" id="ARBA00023242"/>
    </source>
</evidence>
<dbReference type="PANTHER" id="PTHR21399:SF0">
    <property type="entry name" value="METHYLOSOME SUBUNIT PICLN"/>
    <property type="match status" value="1"/>
</dbReference>
<accession>A0ABD6F1J1</accession>
<gene>
    <name evidence="9" type="ORF">AB6A40_010428</name>
</gene>
<dbReference type="GO" id="GO:0005634">
    <property type="term" value="C:nucleus"/>
    <property type="evidence" value="ECO:0007669"/>
    <property type="project" value="UniProtKB-SubCell"/>
</dbReference>
<comment type="subcellular location">
    <subcellularLocation>
        <location evidence="2">Cytoplasm</location>
    </subcellularLocation>
    <subcellularLocation>
        <location evidence="1">Nucleus</location>
    </subcellularLocation>
</comment>
<feature type="region of interest" description="Disordered" evidence="8">
    <location>
        <begin position="137"/>
        <end position="214"/>
    </location>
</feature>
<dbReference type="InterPro" id="IPR011993">
    <property type="entry name" value="PH-like_dom_sf"/>
</dbReference>
<keyword evidence="6" id="KW-0539">Nucleus</keyword>
<proteinExistence type="inferred from homology"/>
<dbReference type="EMBL" id="JBGFUD010013467">
    <property type="protein sequence ID" value="MFH4983719.1"/>
    <property type="molecule type" value="Genomic_DNA"/>
</dbReference>
<evidence type="ECO:0000256" key="5">
    <source>
        <dbReference type="ARBA" id="ARBA00022490"/>
    </source>
</evidence>
<name>A0ABD6F1J1_9BILA</name>
<evidence type="ECO:0000256" key="4">
    <source>
        <dbReference type="ARBA" id="ARBA00015653"/>
    </source>
</evidence>
<evidence type="ECO:0000313" key="10">
    <source>
        <dbReference type="Proteomes" id="UP001608902"/>
    </source>
</evidence>
<feature type="compositionally biased region" description="Acidic residues" evidence="8">
    <location>
        <begin position="175"/>
        <end position="184"/>
    </location>
</feature>
<evidence type="ECO:0000256" key="7">
    <source>
        <dbReference type="ARBA" id="ARBA00045890"/>
    </source>
</evidence>
<evidence type="ECO:0000256" key="1">
    <source>
        <dbReference type="ARBA" id="ARBA00004123"/>
    </source>
</evidence>
<protein>
    <recommendedName>
        <fullName evidence="4">Methylosome subunit pICln</fullName>
    </recommendedName>
</protein>
<sequence>MILLSNVCVPDEGVRVIQGQVIAFLEDVSCGEGTLTIAESSVTWISQTSGQGFSLTYPSIILHAVSRDQTAFPHECLYVLVDAGKTDLNLPPDDSSDCMDRETEDEEDVKQVQIRFVPLDRSCLPLLYRQMCECQELNPDENDDFSDEELSGSGQTMESTQLEGGNQWYTAYSEGDFELNEDGEANLRRILENSTNPHDSDKNGHHEDEEMEKD</sequence>
<comment type="function">
    <text evidence="7">Involved in both the assembly of spliceosomal snRNPs and the methylation of Sm proteins. Chaperone that regulates the assembly of spliceosomal U1, U2, U4 and U5 small nuclear ribonucleoproteins (snRNPs), the building blocks of the spliceosome, and thereby plays an important role in the splicing of cellular pre-mRNAs. Most spliceosomal snRNPs contain a common set of Sm proteins SNRPB, SNRPD1, SNRPD2, SNRPD3, SNRPE, SNRPF and SNRPG that assemble in a heptameric protein ring on the Sm site of the small nuclear RNA to form the core snRNP (Sm core). In the cytosol, the Sm proteins SNRPD1, SNRPD2, SNRPE, SNRPF and SNRPG are trapped in an inactive 6S pICln-Sm complex by the chaperone CLNS1A that controls the assembly of the core snRNP. Dissociation by the SMN complex of CLNS1A from the trapped Sm proteins and their transfer to an SMN-Sm complex triggers the assembly of core snRNPs and their transport to the nucleus.</text>
</comment>
<reference evidence="9 10" key="1">
    <citation type="submission" date="2024-08" db="EMBL/GenBank/DDBJ databases">
        <title>Gnathostoma spinigerum genome.</title>
        <authorList>
            <person name="Gonzalez-Bertolin B."/>
            <person name="Monzon S."/>
            <person name="Zaballos A."/>
            <person name="Jimenez P."/>
            <person name="Dekumyoy P."/>
            <person name="Varona S."/>
            <person name="Cuesta I."/>
            <person name="Sumanam S."/>
            <person name="Adisakwattana P."/>
            <person name="Gasser R.B."/>
            <person name="Hernandez-Gonzalez A."/>
            <person name="Young N.D."/>
            <person name="Perteguer M.J."/>
        </authorList>
    </citation>
    <scope>NUCLEOTIDE SEQUENCE [LARGE SCALE GENOMIC DNA]</scope>
    <source>
        <strain evidence="9">AL3</strain>
        <tissue evidence="9">Liver</tissue>
    </source>
</reference>
<feature type="compositionally biased region" description="Basic and acidic residues" evidence="8">
    <location>
        <begin position="198"/>
        <end position="214"/>
    </location>
</feature>
<feature type="compositionally biased region" description="Acidic residues" evidence="8">
    <location>
        <begin position="138"/>
        <end position="150"/>
    </location>
</feature>
<evidence type="ECO:0000313" key="9">
    <source>
        <dbReference type="EMBL" id="MFH4983719.1"/>
    </source>
</evidence>
<dbReference type="InterPro" id="IPR039924">
    <property type="entry name" value="ICln/Lot5/Saf5"/>
</dbReference>
<evidence type="ECO:0000256" key="8">
    <source>
        <dbReference type="SAM" id="MobiDB-lite"/>
    </source>
</evidence>
<feature type="compositionally biased region" description="Polar residues" evidence="8">
    <location>
        <begin position="152"/>
        <end position="170"/>
    </location>
</feature>
<comment type="caution">
    <text evidence="9">The sequence shown here is derived from an EMBL/GenBank/DDBJ whole genome shotgun (WGS) entry which is preliminary data.</text>
</comment>
<dbReference type="Pfam" id="PF03517">
    <property type="entry name" value="Voldacs"/>
    <property type="match status" value="1"/>
</dbReference>
<organism evidence="9 10">
    <name type="scientific">Gnathostoma spinigerum</name>
    <dbReference type="NCBI Taxonomy" id="75299"/>
    <lineage>
        <taxon>Eukaryota</taxon>
        <taxon>Metazoa</taxon>
        <taxon>Ecdysozoa</taxon>
        <taxon>Nematoda</taxon>
        <taxon>Chromadorea</taxon>
        <taxon>Rhabditida</taxon>
        <taxon>Spirurina</taxon>
        <taxon>Gnathostomatomorpha</taxon>
        <taxon>Gnathostomatoidea</taxon>
        <taxon>Gnathostomatidae</taxon>
        <taxon>Gnathostoma</taxon>
    </lineage>
</organism>
<keyword evidence="5" id="KW-0963">Cytoplasm</keyword>
<dbReference type="InterPro" id="IPR003521">
    <property type="entry name" value="ICln"/>
</dbReference>
<comment type="similarity">
    <text evidence="3">Belongs to the pICln (TC 1.A.47) family.</text>
</comment>
<evidence type="ECO:0000256" key="2">
    <source>
        <dbReference type="ARBA" id="ARBA00004496"/>
    </source>
</evidence>
<dbReference type="PANTHER" id="PTHR21399">
    <property type="entry name" value="CHLORIDE CONDUCTANCE REGULATORY PROTEIN ICLN"/>
    <property type="match status" value="1"/>
</dbReference>
<keyword evidence="10" id="KW-1185">Reference proteome</keyword>
<dbReference type="Gene3D" id="2.30.29.30">
    <property type="entry name" value="Pleckstrin-homology domain (PH domain)/Phosphotyrosine-binding domain (PTB)"/>
    <property type="match status" value="1"/>
</dbReference>
<dbReference type="PRINTS" id="PR01348">
    <property type="entry name" value="ICLNCHANNEL"/>
</dbReference>